<dbReference type="InterPro" id="IPR001597">
    <property type="entry name" value="ArAA_b-elim_lyase/Thr_aldolase"/>
</dbReference>
<dbReference type="AlphaFoldDB" id="A0A0S8JV07"/>
<dbReference type="Gene3D" id="3.90.1150.10">
    <property type="entry name" value="Aspartate Aminotransferase, domain 1"/>
    <property type="match status" value="1"/>
</dbReference>
<dbReference type="Gene3D" id="3.40.640.10">
    <property type="entry name" value="Type I PLP-dependent aspartate aminotransferase-like (Major domain)"/>
    <property type="match status" value="1"/>
</dbReference>
<dbReference type="GO" id="GO:0016829">
    <property type="term" value="F:lyase activity"/>
    <property type="evidence" value="ECO:0007669"/>
    <property type="project" value="InterPro"/>
</dbReference>
<dbReference type="InterPro" id="IPR015422">
    <property type="entry name" value="PyrdxlP-dep_Trfase_small"/>
</dbReference>
<evidence type="ECO:0000256" key="1">
    <source>
        <dbReference type="ARBA" id="ARBA00001933"/>
    </source>
</evidence>
<dbReference type="PATRIC" id="fig|1703778.3.peg.794"/>
<dbReference type="InterPro" id="IPR015421">
    <property type="entry name" value="PyrdxlP-dep_Trfase_major"/>
</dbReference>
<dbReference type="EMBL" id="LJVE01000101">
    <property type="protein sequence ID" value="KPL13487.1"/>
    <property type="molecule type" value="Genomic_DNA"/>
</dbReference>
<evidence type="ECO:0000256" key="3">
    <source>
        <dbReference type="ARBA" id="ARBA00022898"/>
    </source>
</evidence>
<dbReference type="PANTHER" id="PTHR32325:SF4">
    <property type="entry name" value="TRYPTOPHANASE"/>
    <property type="match status" value="1"/>
</dbReference>
<evidence type="ECO:0000313" key="6">
    <source>
        <dbReference type="Proteomes" id="UP000050975"/>
    </source>
</evidence>
<dbReference type="GO" id="GO:0006520">
    <property type="term" value="P:amino acid metabolic process"/>
    <property type="evidence" value="ECO:0007669"/>
    <property type="project" value="InterPro"/>
</dbReference>
<name>A0A0S8JV07_UNCW3</name>
<evidence type="ECO:0000256" key="2">
    <source>
        <dbReference type="ARBA" id="ARBA00009721"/>
    </source>
</evidence>
<sequence>MQPYRIKAVEPLPHVSQSIRKKILSAAAYNTFRIPAKYVTIDLVSDSGTGAMTADQWSAMFRAREDFAGQESMEQFIGSAQRLTGFRHIQPVHQGRSAESILFSLLFDKGDIVLANTHFETTRANIQALGCQAIDLPSKDLPFLGNIAIDKLESSIRKSRRVRAVILTTTNNIKGGQPVSLENIALTRKITRKHGILLILDACRFADNAYLIKEQGKIKADINTICRRMFAYCDILYLSNKKDGLVNIGGFIGLRSKRLYERLGYEVLRKESFPTSGGLAARDLAAMSLGLVDAVDEDLLNAHISSIRFLARILKKHHVRIFEPVGGHAVVILPKNQDYYSFGLAAQVFLKAGIRGGVFEQYFRLAIPRRVYTSEHLEYVGASIGEVWPRRLPKLRLINNPPEFFNFFARFTTD</sequence>
<evidence type="ECO:0000313" key="5">
    <source>
        <dbReference type="EMBL" id="KPL13487.1"/>
    </source>
</evidence>
<gene>
    <name evidence="5" type="ORF">AMJ74_05180</name>
</gene>
<dbReference type="SUPFAM" id="SSF53383">
    <property type="entry name" value="PLP-dependent transferases"/>
    <property type="match status" value="1"/>
</dbReference>
<protein>
    <recommendedName>
        <fullName evidence="4">Aromatic amino acid beta-eliminating lyase/threonine aldolase domain-containing protein</fullName>
    </recommendedName>
</protein>
<comment type="cofactor">
    <cofactor evidence="1">
        <name>pyridoxal 5'-phosphate</name>
        <dbReference type="ChEBI" id="CHEBI:597326"/>
    </cofactor>
</comment>
<dbReference type="NCBIfam" id="NF009709">
    <property type="entry name" value="PRK13238.1"/>
    <property type="match status" value="1"/>
</dbReference>
<evidence type="ECO:0000259" key="4">
    <source>
        <dbReference type="Pfam" id="PF01212"/>
    </source>
</evidence>
<organism evidence="5 6">
    <name type="scientific">candidate division WOR_3 bacterium SM1_77</name>
    <dbReference type="NCBI Taxonomy" id="1703778"/>
    <lineage>
        <taxon>Bacteria</taxon>
        <taxon>Bacteria division WOR-3</taxon>
    </lineage>
</organism>
<dbReference type="InterPro" id="IPR015424">
    <property type="entry name" value="PyrdxlP-dep_Trfase"/>
</dbReference>
<reference evidence="5 6" key="1">
    <citation type="journal article" date="2015" name="Microbiome">
        <title>Genomic resolution of linkages in carbon, nitrogen, and sulfur cycling among widespread estuary sediment bacteria.</title>
        <authorList>
            <person name="Baker B.J."/>
            <person name="Lazar C.S."/>
            <person name="Teske A.P."/>
            <person name="Dick G.J."/>
        </authorList>
    </citation>
    <scope>NUCLEOTIDE SEQUENCE [LARGE SCALE GENOMIC DNA]</scope>
    <source>
        <strain evidence="5">SM1_77</strain>
    </source>
</reference>
<comment type="caution">
    <text evidence="5">The sequence shown here is derived from an EMBL/GenBank/DDBJ whole genome shotgun (WGS) entry which is preliminary data.</text>
</comment>
<comment type="similarity">
    <text evidence="2">Belongs to the beta-eliminating lyase family.</text>
</comment>
<dbReference type="PANTHER" id="PTHR32325">
    <property type="entry name" value="BETA-ELIMINATING LYASE-LIKE PROTEIN-RELATED"/>
    <property type="match status" value="1"/>
</dbReference>
<dbReference type="Pfam" id="PF01212">
    <property type="entry name" value="Beta_elim_lyase"/>
    <property type="match status" value="1"/>
</dbReference>
<feature type="domain" description="Aromatic amino acid beta-eliminating lyase/threonine aldolase" evidence="4">
    <location>
        <begin position="42"/>
        <end position="290"/>
    </location>
</feature>
<keyword evidence="3" id="KW-0663">Pyridoxal phosphate</keyword>
<proteinExistence type="inferred from homology"/>
<dbReference type="Proteomes" id="UP000050975">
    <property type="component" value="Unassembled WGS sequence"/>
</dbReference>
<accession>A0A0S8JV07</accession>